<dbReference type="AlphaFoldDB" id="A0A1R2CEN8"/>
<dbReference type="OrthoDB" id="79941at2759"/>
<dbReference type="SUPFAM" id="SSF54928">
    <property type="entry name" value="RNA-binding domain, RBD"/>
    <property type="match status" value="1"/>
</dbReference>
<protein>
    <recommendedName>
        <fullName evidence="3">RRM domain-containing protein</fullName>
    </recommendedName>
</protein>
<dbReference type="Gene3D" id="3.30.70.330">
    <property type="match status" value="1"/>
</dbReference>
<evidence type="ECO:0000313" key="5">
    <source>
        <dbReference type="Proteomes" id="UP000187209"/>
    </source>
</evidence>
<keyword evidence="1" id="KW-0694">RNA-binding</keyword>
<reference evidence="4 5" key="1">
    <citation type="submission" date="2016-11" db="EMBL/GenBank/DDBJ databases">
        <title>The macronuclear genome of Stentor coeruleus: a giant cell with tiny introns.</title>
        <authorList>
            <person name="Slabodnick M."/>
            <person name="Ruby J.G."/>
            <person name="Reiff S.B."/>
            <person name="Swart E.C."/>
            <person name="Gosai S."/>
            <person name="Prabakaran S."/>
            <person name="Witkowska E."/>
            <person name="Larue G.E."/>
            <person name="Fisher S."/>
            <person name="Freeman R.M."/>
            <person name="Gunawardena J."/>
            <person name="Chu W."/>
            <person name="Stover N.A."/>
            <person name="Gregory B.D."/>
            <person name="Nowacki M."/>
            <person name="Derisi J."/>
            <person name="Roy S.W."/>
            <person name="Marshall W.F."/>
            <person name="Sood P."/>
        </authorList>
    </citation>
    <scope>NUCLEOTIDE SEQUENCE [LARGE SCALE GENOMIC DNA]</scope>
    <source>
        <strain evidence="4">WM001</strain>
    </source>
</reference>
<dbReference type="Proteomes" id="UP000187209">
    <property type="component" value="Unassembled WGS sequence"/>
</dbReference>
<evidence type="ECO:0000256" key="1">
    <source>
        <dbReference type="PROSITE-ProRule" id="PRU00176"/>
    </source>
</evidence>
<name>A0A1R2CEN8_9CILI</name>
<sequence length="216" mass="24637">MSLFLGDLPPNINEELLTSEYQKFGRCKVKFCGKFAFIDFFNEKSTKQAYMHSKGKLIEGKLIQVHLNYSTPQILENPVIFPLQNPIKSLVSPVKIQASHTKILEDNSIANWDFCEPEAYFDPVSESVSPNKPKLKPIPIPRHKRGRKKTGEDTANPVVFIDHNTVTAYGNVFKVKSICKKDGNSIIKCEVCNRKFKKKSIRSHVISKLHQDKFSQ</sequence>
<dbReference type="EMBL" id="MPUH01000176">
    <property type="protein sequence ID" value="OMJ87472.1"/>
    <property type="molecule type" value="Genomic_DNA"/>
</dbReference>
<dbReference type="GO" id="GO:0003723">
    <property type="term" value="F:RNA binding"/>
    <property type="evidence" value="ECO:0007669"/>
    <property type="project" value="UniProtKB-UniRule"/>
</dbReference>
<feature type="domain" description="RRM" evidence="3">
    <location>
        <begin position="1"/>
        <end position="70"/>
    </location>
</feature>
<evidence type="ECO:0000256" key="2">
    <source>
        <dbReference type="SAM" id="MobiDB-lite"/>
    </source>
</evidence>
<dbReference type="SMART" id="SM00360">
    <property type="entry name" value="RRM"/>
    <property type="match status" value="1"/>
</dbReference>
<evidence type="ECO:0000259" key="3">
    <source>
        <dbReference type="PROSITE" id="PS50102"/>
    </source>
</evidence>
<proteinExistence type="predicted"/>
<comment type="caution">
    <text evidence="4">The sequence shown here is derived from an EMBL/GenBank/DDBJ whole genome shotgun (WGS) entry which is preliminary data.</text>
</comment>
<dbReference type="PROSITE" id="PS50102">
    <property type="entry name" value="RRM"/>
    <property type="match status" value="1"/>
</dbReference>
<accession>A0A1R2CEN8</accession>
<dbReference type="CDD" id="cd00590">
    <property type="entry name" value="RRM_SF"/>
    <property type="match status" value="1"/>
</dbReference>
<keyword evidence="5" id="KW-1185">Reference proteome</keyword>
<dbReference type="Pfam" id="PF00076">
    <property type="entry name" value="RRM_1"/>
    <property type="match status" value="1"/>
</dbReference>
<dbReference type="InterPro" id="IPR012677">
    <property type="entry name" value="Nucleotide-bd_a/b_plait_sf"/>
</dbReference>
<gene>
    <name evidence="4" type="ORF">SteCoe_10804</name>
</gene>
<feature type="region of interest" description="Disordered" evidence="2">
    <location>
        <begin position="132"/>
        <end position="153"/>
    </location>
</feature>
<organism evidence="4 5">
    <name type="scientific">Stentor coeruleus</name>
    <dbReference type="NCBI Taxonomy" id="5963"/>
    <lineage>
        <taxon>Eukaryota</taxon>
        <taxon>Sar</taxon>
        <taxon>Alveolata</taxon>
        <taxon>Ciliophora</taxon>
        <taxon>Postciliodesmatophora</taxon>
        <taxon>Heterotrichea</taxon>
        <taxon>Heterotrichida</taxon>
        <taxon>Stentoridae</taxon>
        <taxon>Stentor</taxon>
    </lineage>
</organism>
<dbReference type="InterPro" id="IPR000504">
    <property type="entry name" value="RRM_dom"/>
</dbReference>
<evidence type="ECO:0000313" key="4">
    <source>
        <dbReference type="EMBL" id="OMJ87472.1"/>
    </source>
</evidence>
<dbReference type="InterPro" id="IPR035979">
    <property type="entry name" value="RBD_domain_sf"/>
</dbReference>